<reference evidence="2 3" key="1">
    <citation type="submission" date="2016-10" db="EMBL/GenBank/DDBJ databases">
        <authorList>
            <person name="de Groot N.N."/>
        </authorList>
    </citation>
    <scope>NUCLEOTIDE SEQUENCE [LARGE SCALE GENOMIC DNA]</scope>
    <source>
        <strain evidence="2 3">CGMCC 1.7727</strain>
    </source>
</reference>
<keyword evidence="3" id="KW-1185">Reference proteome</keyword>
<evidence type="ECO:0000313" key="3">
    <source>
        <dbReference type="Proteomes" id="UP000199687"/>
    </source>
</evidence>
<dbReference type="EMBL" id="FOGL01000004">
    <property type="protein sequence ID" value="SER44139.1"/>
    <property type="molecule type" value="Genomic_DNA"/>
</dbReference>
<feature type="transmembrane region" description="Helical" evidence="1">
    <location>
        <begin position="6"/>
        <end position="29"/>
    </location>
</feature>
<protein>
    <recommendedName>
        <fullName evidence="4">HEAT repeat-containing protein</fullName>
    </recommendedName>
</protein>
<dbReference type="RefSeq" id="WP_089740027.1">
    <property type="nucleotide sequence ID" value="NZ_FOGL01000004.1"/>
</dbReference>
<proteinExistence type="predicted"/>
<dbReference type="OrthoDB" id="2112914at2"/>
<dbReference type="AlphaFoldDB" id="A0A1H9P8N1"/>
<dbReference type="SUPFAM" id="SSF48371">
    <property type="entry name" value="ARM repeat"/>
    <property type="match status" value="1"/>
</dbReference>
<dbReference type="InterPro" id="IPR016024">
    <property type="entry name" value="ARM-type_fold"/>
</dbReference>
<evidence type="ECO:0000256" key="1">
    <source>
        <dbReference type="SAM" id="Phobius"/>
    </source>
</evidence>
<dbReference type="InterPro" id="IPR011989">
    <property type="entry name" value="ARM-like"/>
</dbReference>
<evidence type="ECO:0008006" key="4">
    <source>
        <dbReference type="Google" id="ProtNLM"/>
    </source>
</evidence>
<keyword evidence="1" id="KW-0472">Membrane</keyword>
<sequence>MIQQLVIILAIGIVVMCSLLLILTCYVVIQRLINKRARLLINNYITKHADDWYDYLINEIDNEDLIKPAYAQDFAAIEEILGKYKKNVTSNRLSLRISMFANDYMSHYYCKRLHHSRWSIRLNAIYRVLDFQIDSLTSTVIEMMDSGRKYTDQEYFHMLKIVVNFQPEKAKEIFMRPPIKLGEFEYRQLLLLLHAETKDKLLLLFDNLPEPCQYALIKVIAEKNDRNKITFLEELIADKDKEMRIRALKAISVLGTISDVNRYLPIMDSKHWEERLMLAKILNYIPVEQSSQPLKRLMQDREWWVRYQAAKSLVNSARGKLILKEFIKETDDLYAKEMANNVIQESL</sequence>
<gene>
    <name evidence="2" type="ORF">SAMN04487944_104133</name>
</gene>
<organism evidence="2 3">
    <name type="scientific">Gracilibacillus ureilyticus</name>
    <dbReference type="NCBI Taxonomy" id="531814"/>
    <lineage>
        <taxon>Bacteria</taxon>
        <taxon>Bacillati</taxon>
        <taxon>Bacillota</taxon>
        <taxon>Bacilli</taxon>
        <taxon>Bacillales</taxon>
        <taxon>Bacillaceae</taxon>
        <taxon>Gracilibacillus</taxon>
    </lineage>
</organism>
<dbReference type="Gene3D" id="1.25.10.10">
    <property type="entry name" value="Leucine-rich Repeat Variant"/>
    <property type="match status" value="1"/>
</dbReference>
<name>A0A1H9P8N1_9BACI</name>
<dbReference type="Proteomes" id="UP000199687">
    <property type="component" value="Unassembled WGS sequence"/>
</dbReference>
<evidence type="ECO:0000313" key="2">
    <source>
        <dbReference type="EMBL" id="SER44139.1"/>
    </source>
</evidence>
<accession>A0A1H9P8N1</accession>
<dbReference type="STRING" id="531814.SAMN04487944_104133"/>
<keyword evidence="1" id="KW-1133">Transmembrane helix</keyword>
<keyword evidence="1" id="KW-0812">Transmembrane</keyword>